<gene>
    <name evidence="2" type="ORF">CBQ26_00730</name>
</gene>
<dbReference type="AlphaFoldDB" id="A0A246BTL8"/>
<keyword evidence="1" id="KW-1133">Transmembrane helix</keyword>
<accession>A0A246BTL8</accession>
<name>A0A246BTL8_9DEIO</name>
<dbReference type="OrthoDB" id="9892579at2"/>
<evidence type="ECO:0000256" key="1">
    <source>
        <dbReference type="SAM" id="Phobius"/>
    </source>
</evidence>
<sequence>MTPDQTHDLIRYAIFAVILLALLGAYVATSPRTDRPARRAHTDRRLSPVEYATLEIVRAGLQRHGFDALKPEHVQNANRAARMIVHQDEKDDLQ</sequence>
<reference evidence="2 3" key="1">
    <citation type="submission" date="2017-05" db="EMBL/GenBank/DDBJ databases">
        <title>De novo genome assembly of Deniococcus indicus strain DR1.</title>
        <authorList>
            <person name="Chauhan D."/>
            <person name="Yennamalli R.M."/>
            <person name="Priyadarshini R."/>
        </authorList>
    </citation>
    <scope>NUCLEOTIDE SEQUENCE [LARGE SCALE GENOMIC DNA]</scope>
    <source>
        <strain evidence="2 3">DR1</strain>
    </source>
</reference>
<dbReference type="RefSeq" id="WP_088246709.1">
    <property type="nucleotide sequence ID" value="NZ_NHMK01000003.1"/>
</dbReference>
<dbReference type="EMBL" id="NHMK01000003">
    <property type="protein sequence ID" value="OWL99017.1"/>
    <property type="molecule type" value="Genomic_DNA"/>
</dbReference>
<evidence type="ECO:0000313" key="3">
    <source>
        <dbReference type="Proteomes" id="UP000197208"/>
    </source>
</evidence>
<keyword evidence="1" id="KW-0812">Transmembrane</keyword>
<proteinExistence type="predicted"/>
<keyword evidence="1" id="KW-0472">Membrane</keyword>
<protein>
    <submittedName>
        <fullName evidence="2">Uncharacterized protein</fullName>
    </submittedName>
</protein>
<feature type="transmembrane region" description="Helical" evidence="1">
    <location>
        <begin position="12"/>
        <end position="29"/>
    </location>
</feature>
<evidence type="ECO:0000313" key="2">
    <source>
        <dbReference type="EMBL" id="OWL99017.1"/>
    </source>
</evidence>
<comment type="caution">
    <text evidence="2">The sequence shown here is derived from an EMBL/GenBank/DDBJ whole genome shotgun (WGS) entry which is preliminary data.</text>
</comment>
<keyword evidence="3" id="KW-1185">Reference proteome</keyword>
<organism evidence="2 3">
    <name type="scientific">Deinococcus indicus</name>
    <dbReference type="NCBI Taxonomy" id="223556"/>
    <lineage>
        <taxon>Bacteria</taxon>
        <taxon>Thermotogati</taxon>
        <taxon>Deinococcota</taxon>
        <taxon>Deinococci</taxon>
        <taxon>Deinococcales</taxon>
        <taxon>Deinococcaceae</taxon>
        <taxon>Deinococcus</taxon>
    </lineage>
</organism>
<dbReference type="Proteomes" id="UP000197208">
    <property type="component" value="Unassembled WGS sequence"/>
</dbReference>